<evidence type="ECO:0000313" key="8">
    <source>
        <dbReference type="Proteomes" id="UP000823674"/>
    </source>
</evidence>
<feature type="transmembrane region" description="Helical" evidence="6">
    <location>
        <begin position="589"/>
        <end position="613"/>
    </location>
</feature>
<keyword evidence="4 6" id="KW-1133">Transmembrane helix</keyword>
<dbReference type="InterPro" id="IPR007749">
    <property type="entry name" value="DUF677"/>
</dbReference>
<dbReference type="PANTHER" id="PTHR31113:SF30">
    <property type="entry name" value="(RAPE) HYPOTHETICAL PROTEIN"/>
    <property type="match status" value="1"/>
</dbReference>
<keyword evidence="8" id="KW-1185">Reference proteome</keyword>
<evidence type="ECO:0000256" key="6">
    <source>
        <dbReference type="SAM" id="Phobius"/>
    </source>
</evidence>
<keyword evidence="3 6" id="KW-0812">Transmembrane</keyword>
<evidence type="ECO:0000256" key="1">
    <source>
        <dbReference type="ARBA" id="ARBA00004370"/>
    </source>
</evidence>
<comment type="similarity">
    <text evidence="2">Belongs to the UPF0496 family.</text>
</comment>
<dbReference type="Pfam" id="PF05055">
    <property type="entry name" value="DUF677"/>
    <property type="match status" value="2"/>
</dbReference>
<evidence type="ECO:0000256" key="5">
    <source>
        <dbReference type="ARBA" id="ARBA00023136"/>
    </source>
</evidence>
<gene>
    <name evidence="7" type="primary">A07p042490.1_BraROA</name>
    <name evidence="7" type="ORF">IGI04_028466</name>
</gene>
<sequence>MAAGLVCRLMSKYLSSDKNGTNEQNLSFYTSACEEDPELKSFDSSLDQRLSKLKRSLTTGGKTGNNSLNAVKSVCGFLVEVNQNLAENIIANKDLLKSEDLTFLVGLYHESSTSTLDLFNTVRNCTNKAKLSIVIIQIAIQQFKKESMDTEIGGNKKKYAETLEELNNVKAMGDPFGDEFKEKLKSVRAEHLMLLGKLGELEKKLEKQQDKLKKKRKLTTIAFASVAASILAVEVCACCVVPQAALNGAVQGAAGLTQLMATGGLYANAKMKNRENDLDRQKEVVDIMFDNTKVNIQGTNTINSLVDKLINSLSLILVNVEGAVVKREEEAVKLRMEAIRDEVEAFATAIKEVGEAVATCNSCVASGKLQVLEHITNSMSSKGKKNSDKDETNEQALCLYTSACEEDPELKSFGSSLEQQFSKLKSSLAITGGKTEPLKSVKSVCGFLVEMNQNLAKEITDNKDVLKDEELRSLVDLYYESSTKTLDLFNTVGNCANKAKLSIVITRTAIQQFEKESKDTEDSGGNKKKYEDTLEELNKVKAMGDPFGDEYKNQMKSVHDEQIILLEKVHELALKLDSKKKILKRRRRLVTIVYATAAMSFVAVQICLCVVIPPLGPYVALAAGIGLSYVIGTVGVMVHAVLKNREKDLDRQKEVVNKVEDSTKINIQGTNTINSLVDKLIISLSLILVNVEGAVVKREEEAVKLRMEAIRDEVDTFATAVKEVSEAVATCSTCVASGKLQVLEHITNSMSSKGKKLHVLERITNKMSSKGKKNLSCRPYPSYTIGS</sequence>
<feature type="transmembrane region" description="Helical" evidence="6">
    <location>
        <begin position="619"/>
        <end position="642"/>
    </location>
</feature>
<dbReference type="EMBL" id="JADBGQ010000009">
    <property type="protein sequence ID" value="KAG5380624.1"/>
    <property type="molecule type" value="Genomic_DNA"/>
</dbReference>
<name>A0ABQ7L4W2_BRACM</name>
<proteinExistence type="inferred from homology"/>
<evidence type="ECO:0000256" key="4">
    <source>
        <dbReference type="ARBA" id="ARBA00022989"/>
    </source>
</evidence>
<accession>A0ABQ7L4W2</accession>
<comment type="caution">
    <text evidence="7">The sequence shown here is derived from an EMBL/GenBank/DDBJ whole genome shotgun (WGS) entry which is preliminary data.</text>
</comment>
<evidence type="ECO:0000256" key="3">
    <source>
        <dbReference type="ARBA" id="ARBA00022692"/>
    </source>
</evidence>
<comment type="subcellular location">
    <subcellularLocation>
        <location evidence="1">Membrane</location>
    </subcellularLocation>
</comment>
<evidence type="ECO:0000313" key="7">
    <source>
        <dbReference type="EMBL" id="KAG5380624.1"/>
    </source>
</evidence>
<reference evidence="7 8" key="1">
    <citation type="submission" date="2021-03" db="EMBL/GenBank/DDBJ databases">
        <authorList>
            <person name="King G.J."/>
            <person name="Bancroft I."/>
            <person name="Baten A."/>
            <person name="Bloomfield J."/>
            <person name="Borpatragohain P."/>
            <person name="He Z."/>
            <person name="Irish N."/>
            <person name="Irwin J."/>
            <person name="Liu K."/>
            <person name="Mauleon R.P."/>
            <person name="Moore J."/>
            <person name="Morris R."/>
            <person name="Ostergaard L."/>
            <person name="Wang B."/>
            <person name="Wells R."/>
        </authorList>
    </citation>
    <scope>NUCLEOTIDE SEQUENCE [LARGE SCALE GENOMIC DNA]</scope>
    <source>
        <strain evidence="7">R-o-18</strain>
        <tissue evidence="7">Leaf</tissue>
    </source>
</reference>
<feature type="non-terminal residue" evidence="7">
    <location>
        <position position="787"/>
    </location>
</feature>
<dbReference type="PANTHER" id="PTHR31113">
    <property type="entry name" value="UPF0496 PROTEIN 3-RELATED"/>
    <property type="match status" value="1"/>
</dbReference>
<keyword evidence="5 6" id="KW-0472">Membrane</keyword>
<evidence type="ECO:0000256" key="2">
    <source>
        <dbReference type="ARBA" id="ARBA00009074"/>
    </source>
</evidence>
<organism evidence="7 8">
    <name type="scientific">Brassica rapa subsp. trilocularis</name>
    <dbReference type="NCBI Taxonomy" id="1813537"/>
    <lineage>
        <taxon>Eukaryota</taxon>
        <taxon>Viridiplantae</taxon>
        <taxon>Streptophyta</taxon>
        <taxon>Embryophyta</taxon>
        <taxon>Tracheophyta</taxon>
        <taxon>Spermatophyta</taxon>
        <taxon>Magnoliopsida</taxon>
        <taxon>eudicotyledons</taxon>
        <taxon>Gunneridae</taxon>
        <taxon>Pentapetalae</taxon>
        <taxon>rosids</taxon>
        <taxon>malvids</taxon>
        <taxon>Brassicales</taxon>
        <taxon>Brassicaceae</taxon>
        <taxon>Brassiceae</taxon>
        <taxon>Brassica</taxon>
    </lineage>
</organism>
<dbReference type="Proteomes" id="UP000823674">
    <property type="component" value="Chromosome A07"/>
</dbReference>
<protein>
    <submittedName>
        <fullName evidence="7">Uncharacterized protein</fullName>
    </submittedName>
</protein>